<dbReference type="AlphaFoldDB" id="D5T0Y8"/>
<dbReference type="Pfam" id="PF08346">
    <property type="entry name" value="AntA"/>
    <property type="match status" value="1"/>
</dbReference>
<dbReference type="OrthoDB" id="9812611at2"/>
<dbReference type="eggNOG" id="COG3561">
    <property type="taxonomic scope" value="Bacteria"/>
</dbReference>
<accession>D5T0Y8</accession>
<evidence type="ECO:0000259" key="2">
    <source>
        <dbReference type="Pfam" id="PF08346"/>
    </source>
</evidence>
<proteinExistence type="predicted"/>
<evidence type="ECO:0000313" key="3">
    <source>
        <dbReference type="EMBL" id="ADG39937.1"/>
    </source>
</evidence>
<feature type="domain" description="AntA/AntB antirepressor" evidence="2">
    <location>
        <begin position="17"/>
        <end position="88"/>
    </location>
</feature>
<reference evidence="3 4" key="1">
    <citation type="journal article" date="2010" name="J. Bacteriol.">
        <title>Complete genome sequence analysis of Leuconostoc kimchii IMSNU 11154.</title>
        <authorList>
            <person name="Oh H.M."/>
            <person name="Cho Y.J."/>
            <person name="Kim B.K."/>
            <person name="Roe J.H."/>
            <person name="Kang S.O."/>
            <person name="Nahm B.H."/>
            <person name="Jeong G."/>
            <person name="Han H.U."/>
            <person name="Chun J."/>
        </authorList>
    </citation>
    <scope>NUCLEOTIDE SEQUENCE [LARGE SCALE GENOMIC DNA]</scope>
    <source>
        <strain evidence="4">IMSNU 11154 / KCTC 2386 / IH25</strain>
    </source>
</reference>
<dbReference type="GO" id="GO:0003677">
    <property type="term" value="F:DNA binding"/>
    <property type="evidence" value="ECO:0007669"/>
    <property type="project" value="InterPro"/>
</dbReference>
<sequence length="247" mass="28181">MNEIIKINQNEQGEARVSARELYKELGVKKRFSAWFEQYQEMYVDGVDFKGVLTGTPYNKANPDKLQNIQDYSLTVDMAKNVAMMSKTEKSQQIRDYFIQVEKRYKQLSQDPSYQMALGLKASQLLLDQKDQIIAEMKPKALFADAVDTSNNSILIGQLAKILRQNGVNIGQNRLFTWLREHEYLGVRGEQHNLPTQKSMDLEIMETKTRTVNNPDGSVRTTSTPKVTGKGQIYFVNKFLQEKGGAA</sequence>
<dbReference type="Pfam" id="PF03374">
    <property type="entry name" value="ANT"/>
    <property type="match status" value="1"/>
</dbReference>
<dbReference type="eggNOG" id="COG3645">
    <property type="taxonomic scope" value="Bacteria"/>
</dbReference>
<dbReference type="HOGENOM" id="CLU_046670_11_0_9"/>
<feature type="domain" description="Antirepressor protein C-terminal" evidence="1">
    <location>
        <begin position="132"/>
        <end position="241"/>
    </location>
</feature>
<dbReference type="PATRIC" id="fig|762051.18.peg.398"/>
<dbReference type="STRING" id="762051.LKI_01970"/>
<dbReference type="RefSeq" id="WP_013102536.1">
    <property type="nucleotide sequence ID" value="NC_014136.1"/>
</dbReference>
<name>D5T0Y8_LEUKI</name>
<dbReference type="EMBL" id="CP001758">
    <property type="protein sequence ID" value="ADG39937.1"/>
    <property type="molecule type" value="Genomic_DNA"/>
</dbReference>
<protein>
    <submittedName>
        <fullName evidence="3">Uncharacterized protein</fullName>
    </submittedName>
</protein>
<dbReference type="KEGG" id="lki:LKI_01970"/>
<organism evidence="3 4">
    <name type="scientific">Leuconostoc kimchii (strain IMSNU 11154 / KCTC 2386 / IH25)</name>
    <dbReference type="NCBI Taxonomy" id="762051"/>
    <lineage>
        <taxon>Bacteria</taxon>
        <taxon>Bacillati</taxon>
        <taxon>Bacillota</taxon>
        <taxon>Bacilli</taxon>
        <taxon>Lactobacillales</taxon>
        <taxon>Lactobacillaceae</taxon>
        <taxon>Leuconostoc</taxon>
    </lineage>
</organism>
<dbReference type="InterPro" id="IPR005039">
    <property type="entry name" value="Ant_C"/>
</dbReference>
<dbReference type="InterPro" id="IPR013557">
    <property type="entry name" value="AntA/B_antirep"/>
</dbReference>
<gene>
    <name evidence="3" type="ordered locus">LKI_01970</name>
</gene>
<evidence type="ECO:0000259" key="1">
    <source>
        <dbReference type="Pfam" id="PF03374"/>
    </source>
</evidence>
<evidence type="ECO:0000313" key="4">
    <source>
        <dbReference type="Proteomes" id="UP000002362"/>
    </source>
</evidence>
<dbReference type="Proteomes" id="UP000002362">
    <property type="component" value="Chromosome"/>
</dbReference>